<feature type="region of interest" description="Disordered" evidence="10">
    <location>
        <begin position="1"/>
        <end position="161"/>
    </location>
</feature>
<comment type="caution">
    <text evidence="12">The sequence shown here is derived from an EMBL/GenBank/DDBJ whole genome shotgun (WGS) entry which is preliminary data.</text>
</comment>
<feature type="region of interest" description="Disordered" evidence="10">
    <location>
        <begin position="190"/>
        <end position="219"/>
    </location>
</feature>
<dbReference type="InterPro" id="IPR011009">
    <property type="entry name" value="Kinase-like_dom_sf"/>
</dbReference>
<evidence type="ECO:0000256" key="8">
    <source>
        <dbReference type="ARBA" id="ARBA00049299"/>
    </source>
</evidence>
<dbReference type="InterPro" id="IPR008271">
    <property type="entry name" value="Ser/Thr_kinase_AS"/>
</dbReference>
<reference evidence="12 13" key="1">
    <citation type="submission" date="2017-03" db="EMBL/GenBank/DDBJ databases">
        <title>Genomes of endolithic fungi from Antarctica.</title>
        <authorList>
            <person name="Coleine C."/>
            <person name="Masonjones S."/>
            <person name="Stajich J.E."/>
        </authorList>
    </citation>
    <scope>NUCLEOTIDE SEQUENCE [LARGE SCALE GENOMIC DNA]</scope>
    <source>
        <strain evidence="12 13">CCFEE 5187</strain>
    </source>
</reference>
<comment type="catalytic activity">
    <reaction evidence="9">
        <text>L-tyrosyl-[protein] + ATP = O-phospho-L-tyrosyl-[protein] + ADP + H(+)</text>
        <dbReference type="Rhea" id="RHEA:10596"/>
        <dbReference type="Rhea" id="RHEA-COMP:10136"/>
        <dbReference type="Rhea" id="RHEA-COMP:20101"/>
        <dbReference type="ChEBI" id="CHEBI:15378"/>
        <dbReference type="ChEBI" id="CHEBI:30616"/>
        <dbReference type="ChEBI" id="CHEBI:46858"/>
        <dbReference type="ChEBI" id="CHEBI:61978"/>
        <dbReference type="ChEBI" id="CHEBI:456216"/>
        <dbReference type="EC" id="2.7.12.2"/>
    </reaction>
</comment>
<feature type="compositionally biased region" description="Pro residues" evidence="10">
    <location>
        <begin position="1"/>
        <end position="10"/>
    </location>
</feature>
<evidence type="ECO:0000256" key="1">
    <source>
        <dbReference type="ARBA" id="ARBA00022679"/>
    </source>
</evidence>
<keyword evidence="1" id="KW-0808">Transferase</keyword>
<evidence type="ECO:0000256" key="5">
    <source>
        <dbReference type="ARBA" id="ARBA00038035"/>
    </source>
</evidence>
<feature type="region of interest" description="Disordered" evidence="10">
    <location>
        <begin position="382"/>
        <end position="407"/>
    </location>
</feature>
<proteinExistence type="inferred from homology"/>
<name>A0A4U0W6R5_9PEZI</name>
<dbReference type="GO" id="GO:0004708">
    <property type="term" value="F:MAP kinase kinase activity"/>
    <property type="evidence" value="ECO:0007669"/>
    <property type="project" value="UniProtKB-EC"/>
</dbReference>
<dbReference type="SUPFAM" id="SSF56112">
    <property type="entry name" value="Protein kinase-like (PK-like)"/>
    <property type="match status" value="1"/>
</dbReference>
<dbReference type="Gene3D" id="1.10.510.10">
    <property type="entry name" value="Transferase(Phosphotransferase) domain 1"/>
    <property type="match status" value="1"/>
</dbReference>
<sequence length="539" mass="57841">MAPSIPPPSAPASRDRTAVDSHAAILPHVDGIRPTRIQSTPPTSPTSSTKEMERPDTRGGAEGLLTPPITPTQLRDVRSTGNLHHASQMSPSTGGELSFGEIAGKDSKHAGTLSTPLSPSSLSATSPPATPLRTSLDEAARRDPTTRAAPSPPSGPESAYTEFDTSILDYDLDTTNPLGTGLWSTVYRAQQTSSSRSSSTTTTNNRLPTPPASPTSVTITQPRPRCYAIKAASRRDALSMLHHEAGLVTHLSSLPRAHAHIVAFFGFDARRDALVLGASSSTLEAFVARTNTLEACKRREVLSRVWPTLVPDLVRGLEWLHEVGGVVHADVKPGNILLDLEYASSSSSSPFNLESDDLVDALLNNSNNRPLRLRPRYCDFSASLHHPPPPTTTTTTTTTTTASSSTTPAVPAGAGTYAFMAPELLQPHALPTPASDVYALATTLLHALLGRSPYPAANAFALREMVRQGEPLRWARESEDAHRLDLDVGVEGARGPAVAWLHAALKKRPEERTSASEWRGWLEEQRVGWVRWGEGEDDV</sequence>
<dbReference type="Pfam" id="PF00069">
    <property type="entry name" value="Pkinase"/>
    <property type="match status" value="1"/>
</dbReference>
<feature type="compositionally biased region" description="Low complexity" evidence="10">
    <location>
        <begin position="112"/>
        <end position="127"/>
    </location>
</feature>
<gene>
    <name evidence="12" type="ORF">B0A49_09686</name>
</gene>
<dbReference type="PANTHER" id="PTHR48013">
    <property type="entry name" value="DUAL SPECIFICITY MITOGEN-ACTIVATED PROTEIN KINASE KINASE 5-RELATED"/>
    <property type="match status" value="1"/>
</dbReference>
<keyword evidence="2" id="KW-0547">Nucleotide-binding</keyword>
<evidence type="ECO:0000256" key="6">
    <source>
        <dbReference type="ARBA" id="ARBA00038999"/>
    </source>
</evidence>
<accession>A0A4U0W6R5</accession>
<keyword evidence="4" id="KW-0067">ATP-binding</keyword>
<feature type="compositionally biased region" description="Low complexity" evidence="10">
    <location>
        <begin position="192"/>
        <end position="206"/>
    </location>
</feature>
<dbReference type="PROSITE" id="PS00108">
    <property type="entry name" value="PROTEIN_KINASE_ST"/>
    <property type="match status" value="1"/>
</dbReference>
<feature type="compositionally biased region" description="Basic and acidic residues" evidence="10">
    <location>
        <begin position="135"/>
        <end position="145"/>
    </location>
</feature>
<dbReference type="EC" id="2.7.12.2" evidence="6"/>
<feature type="compositionally biased region" description="Basic and acidic residues" evidence="10">
    <location>
        <begin position="50"/>
        <end position="59"/>
    </location>
</feature>
<feature type="compositionally biased region" description="Polar residues" evidence="10">
    <location>
        <begin position="79"/>
        <end position="95"/>
    </location>
</feature>
<dbReference type="PROSITE" id="PS50011">
    <property type="entry name" value="PROTEIN_KINASE_DOM"/>
    <property type="match status" value="1"/>
</dbReference>
<dbReference type="AlphaFoldDB" id="A0A4U0W6R5"/>
<dbReference type="STRING" id="331657.A0A4U0W6R5"/>
<evidence type="ECO:0000256" key="10">
    <source>
        <dbReference type="SAM" id="MobiDB-lite"/>
    </source>
</evidence>
<comment type="catalytic activity">
    <reaction evidence="8">
        <text>L-threonyl-[protein] + ATP = O-phospho-L-threonyl-[protein] + ADP + H(+)</text>
        <dbReference type="Rhea" id="RHEA:46608"/>
        <dbReference type="Rhea" id="RHEA-COMP:11060"/>
        <dbReference type="Rhea" id="RHEA-COMP:11605"/>
        <dbReference type="ChEBI" id="CHEBI:15378"/>
        <dbReference type="ChEBI" id="CHEBI:30013"/>
        <dbReference type="ChEBI" id="CHEBI:30616"/>
        <dbReference type="ChEBI" id="CHEBI:61977"/>
        <dbReference type="ChEBI" id="CHEBI:456216"/>
        <dbReference type="EC" id="2.7.12.2"/>
    </reaction>
</comment>
<evidence type="ECO:0000313" key="13">
    <source>
        <dbReference type="Proteomes" id="UP000308768"/>
    </source>
</evidence>
<dbReference type="SMART" id="SM00220">
    <property type="entry name" value="S_TKc"/>
    <property type="match status" value="1"/>
</dbReference>
<evidence type="ECO:0000256" key="3">
    <source>
        <dbReference type="ARBA" id="ARBA00022777"/>
    </source>
</evidence>
<dbReference type="InterPro" id="IPR000719">
    <property type="entry name" value="Prot_kinase_dom"/>
</dbReference>
<comment type="catalytic activity">
    <reaction evidence="7">
        <text>L-seryl-[protein] + ATP = O-phospho-L-seryl-[protein] + ADP + H(+)</text>
        <dbReference type="Rhea" id="RHEA:17989"/>
        <dbReference type="Rhea" id="RHEA-COMP:9863"/>
        <dbReference type="Rhea" id="RHEA-COMP:11604"/>
        <dbReference type="ChEBI" id="CHEBI:15378"/>
        <dbReference type="ChEBI" id="CHEBI:29999"/>
        <dbReference type="ChEBI" id="CHEBI:30616"/>
        <dbReference type="ChEBI" id="CHEBI:83421"/>
        <dbReference type="ChEBI" id="CHEBI:456216"/>
        <dbReference type="EC" id="2.7.12.2"/>
    </reaction>
</comment>
<keyword evidence="3" id="KW-0418">Kinase</keyword>
<feature type="compositionally biased region" description="Low complexity" evidence="10">
    <location>
        <begin position="392"/>
        <end position="407"/>
    </location>
</feature>
<evidence type="ECO:0000256" key="2">
    <source>
        <dbReference type="ARBA" id="ARBA00022741"/>
    </source>
</evidence>
<keyword evidence="13" id="KW-1185">Reference proteome</keyword>
<dbReference type="Proteomes" id="UP000308768">
    <property type="component" value="Unassembled WGS sequence"/>
</dbReference>
<organism evidence="12 13">
    <name type="scientific">Cryomyces minteri</name>
    <dbReference type="NCBI Taxonomy" id="331657"/>
    <lineage>
        <taxon>Eukaryota</taxon>
        <taxon>Fungi</taxon>
        <taxon>Dikarya</taxon>
        <taxon>Ascomycota</taxon>
        <taxon>Pezizomycotina</taxon>
        <taxon>Dothideomycetes</taxon>
        <taxon>Dothideomycetes incertae sedis</taxon>
        <taxon>Cryomyces</taxon>
    </lineage>
</organism>
<comment type="similarity">
    <text evidence="5">Belongs to the protein kinase superfamily. STE Ser/Thr protein kinase family. MAP kinase kinase subfamily.</text>
</comment>
<protein>
    <recommendedName>
        <fullName evidence="6">mitogen-activated protein kinase kinase</fullName>
        <ecNumber evidence="6">2.7.12.2</ecNumber>
    </recommendedName>
</protein>
<feature type="compositionally biased region" description="Low complexity" evidence="10">
    <location>
        <begin position="39"/>
        <end position="49"/>
    </location>
</feature>
<dbReference type="GO" id="GO:0005524">
    <property type="term" value="F:ATP binding"/>
    <property type="evidence" value="ECO:0007669"/>
    <property type="project" value="UniProtKB-KW"/>
</dbReference>
<evidence type="ECO:0000256" key="9">
    <source>
        <dbReference type="ARBA" id="ARBA00051693"/>
    </source>
</evidence>
<evidence type="ECO:0000259" key="11">
    <source>
        <dbReference type="PROSITE" id="PS50011"/>
    </source>
</evidence>
<evidence type="ECO:0000313" key="12">
    <source>
        <dbReference type="EMBL" id="TKA57908.1"/>
    </source>
</evidence>
<dbReference type="PANTHER" id="PTHR48013:SF9">
    <property type="entry name" value="DUAL SPECIFICITY MITOGEN-ACTIVATED PROTEIN KINASE KINASE 5"/>
    <property type="match status" value="1"/>
</dbReference>
<evidence type="ECO:0000256" key="7">
    <source>
        <dbReference type="ARBA" id="ARBA00049014"/>
    </source>
</evidence>
<feature type="domain" description="Protein kinase" evidence="11">
    <location>
        <begin position="172"/>
        <end position="522"/>
    </location>
</feature>
<dbReference type="EMBL" id="NAJN01002086">
    <property type="protein sequence ID" value="TKA57908.1"/>
    <property type="molecule type" value="Genomic_DNA"/>
</dbReference>
<dbReference type="OrthoDB" id="1668230at2759"/>
<evidence type="ECO:0000256" key="4">
    <source>
        <dbReference type="ARBA" id="ARBA00022840"/>
    </source>
</evidence>